<reference evidence="1" key="2">
    <citation type="journal article" date="2015" name="Data Brief">
        <title>Shoot transcriptome of the giant reed, Arundo donax.</title>
        <authorList>
            <person name="Barrero R.A."/>
            <person name="Guerrero F.D."/>
            <person name="Moolhuijzen P."/>
            <person name="Goolsby J.A."/>
            <person name="Tidwell J."/>
            <person name="Bellgard S.E."/>
            <person name="Bellgard M.I."/>
        </authorList>
    </citation>
    <scope>NUCLEOTIDE SEQUENCE</scope>
    <source>
        <tissue evidence="1">Shoot tissue taken approximately 20 cm above the soil surface</tissue>
    </source>
</reference>
<dbReference type="AlphaFoldDB" id="A0A0A9FJ48"/>
<reference evidence="1" key="1">
    <citation type="submission" date="2014-09" db="EMBL/GenBank/DDBJ databases">
        <authorList>
            <person name="Magalhaes I.L.F."/>
            <person name="Oliveira U."/>
            <person name="Santos F.R."/>
            <person name="Vidigal T.H.D.A."/>
            <person name="Brescovit A.D."/>
            <person name="Santos A.J."/>
        </authorList>
    </citation>
    <scope>NUCLEOTIDE SEQUENCE</scope>
    <source>
        <tissue evidence="1">Shoot tissue taken approximately 20 cm above the soil surface</tissue>
    </source>
</reference>
<dbReference type="EMBL" id="GBRH01185519">
    <property type="protein sequence ID" value="JAE12377.1"/>
    <property type="molecule type" value="Transcribed_RNA"/>
</dbReference>
<organism evidence="1">
    <name type="scientific">Arundo donax</name>
    <name type="common">Giant reed</name>
    <name type="synonym">Donax arundinaceus</name>
    <dbReference type="NCBI Taxonomy" id="35708"/>
    <lineage>
        <taxon>Eukaryota</taxon>
        <taxon>Viridiplantae</taxon>
        <taxon>Streptophyta</taxon>
        <taxon>Embryophyta</taxon>
        <taxon>Tracheophyta</taxon>
        <taxon>Spermatophyta</taxon>
        <taxon>Magnoliopsida</taxon>
        <taxon>Liliopsida</taxon>
        <taxon>Poales</taxon>
        <taxon>Poaceae</taxon>
        <taxon>PACMAD clade</taxon>
        <taxon>Arundinoideae</taxon>
        <taxon>Arundineae</taxon>
        <taxon>Arundo</taxon>
    </lineage>
</organism>
<protein>
    <submittedName>
        <fullName evidence="1">Uncharacterized protein</fullName>
    </submittedName>
</protein>
<sequence length="41" mass="4702">MDTKKLILHQSKMIPCNVQDNTISLYAEYIELKSHSEGHGE</sequence>
<evidence type="ECO:0000313" key="1">
    <source>
        <dbReference type="EMBL" id="JAE12377.1"/>
    </source>
</evidence>
<accession>A0A0A9FJ48</accession>
<name>A0A0A9FJ48_ARUDO</name>
<proteinExistence type="predicted"/>